<reference evidence="2 3" key="1">
    <citation type="submission" date="2024-10" db="EMBL/GenBank/DDBJ databases">
        <title>Updated reference genomes for cyclostephanoid diatoms.</title>
        <authorList>
            <person name="Roberts W.R."/>
            <person name="Alverson A.J."/>
        </authorList>
    </citation>
    <scope>NUCLEOTIDE SEQUENCE [LARGE SCALE GENOMIC DNA]</scope>
    <source>
        <strain evidence="2 3">AJA276-08</strain>
    </source>
</reference>
<name>A0ABD3NEX6_9STRA</name>
<gene>
    <name evidence="2" type="ORF">ACHAW5_005058</name>
</gene>
<evidence type="ECO:0000256" key="1">
    <source>
        <dbReference type="SAM" id="MobiDB-lite"/>
    </source>
</evidence>
<accession>A0ABD3NEX6</accession>
<proteinExistence type="predicted"/>
<protein>
    <submittedName>
        <fullName evidence="2">Uncharacterized protein</fullName>
    </submittedName>
</protein>
<sequence>MDIEGPSRRQQQLGGVRHRRGGDIRGPESSEGRLENYARLPRWRNRRVESGVDEGLQPAERQGAEESEGESHDRGGPAGSRSGRASHGHGTHAAAQDKFGVGREGVANRRGSVEGGNGRDAGGVGDHTHGRRRRRGRDQRANGRRGQGEREGTQRRERRDRHNGLLRHEAMMIGEG</sequence>
<feature type="region of interest" description="Disordered" evidence="1">
    <location>
        <begin position="1"/>
        <end position="176"/>
    </location>
</feature>
<organism evidence="2 3">
    <name type="scientific">Stephanodiscus triporus</name>
    <dbReference type="NCBI Taxonomy" id="2934178"/>
    <lineage>
        <taxon>Eukaryota</taxon>
        <taxon>Sar</taxon>
        <taxon>Stramenopiles</taxon>
        <taxon>Ochrophyta</taxon>
        <taxon>Bacillariophyta</taxon>
        <taxon>Coscinodiscophyceae</taxon>
        <taxon>Thalassiosirophycidae</taxon>
        <taxon>Stephanodiscales</taxon>
        <taxon>Stephanodiscaceae</taxon>
        <taxon>Stephanodiscus</taxon>
    </lineage>
</organism>
<dbReference type="Proteomes" id="UP001530315">
    <property type="component" value="Unassembled WGS sequence"/>
</dbReference>
<dbReference type="EMBL" id="JALLAZ020001560">
    <property type="protein sequence ID" value="KAL3772986.1"/>
    <property type="molecule type" value="Genomic_DNA"/>
</dbReference>
<feature type="compositionally biased region" description="Gly residues" evidence="1">
    <location>
        <begin position="113"/>
        <end position="125"/>
    </location>
</feature>
<dbReference type="AlphaFoldDB" id="A0ABD3NEX6"/>
<comment type="caution">
    <text evidence="2">The sequence shown here is derived from an EMBL/GenBank/DDBJ whole genome shotgun (WGS) entry which is preliminary data.</text>
</comment>
<keyword evidence="3" id="KW-1185">Reference proteome</keyword>
<feature type="compositionally biased region" description="Basic and acidic residues" evidence="1">
    <location>
        <begin position="138"/>
        <end position="170"/>
    </location>
</feature>
<evidence type="ECO:0000313" key="3">
    <source>
        <dbReference type="Proteomes" id="UP001530315"/>
    </source>
</evidence>
<feature type="compositionally biased region" description="Basic and acidic residues" evidence="1">
    <location>
        <begin position="21"/>
        <end position="36"/>
    </location>
</feature>
<evidence type="ECO:0000313" key="2">
    <source>
        <dbReference type="EMBL" id="KAL3772986.1"/>
    </source>
</evidence>